<feature type="compositionally biased region" description="Acidic residues" evidence="1">
    <location>
        <begin position="31"/>
        <end position="42"/>
    </location>
</feature>
<dbReference type="RefSeq" id="XP_033661014.1">
    <property type="nucleotide sequence ID" value="XM_033809458.1"/>
</dbReference>
<organism evidence="2 3">
    <name type="scientific">Zasmidium cellare ATCC 36951</name>
    <dbReference type="NCBI Taxonomy" id="1080233"/>
    <lineage>
        <taxon>Eukaryota</taxon>
        <taxon>Fungi</taxon>
        <taxon>Dikarya</taxon>
        <taxon>Ascomycota</taxon>
        <taxon>Pezizomycotina</taxon>
        <taxon>Dothideomycetes</taxon>
        <taxon>Dothideomycetidae</taxon>
        <taxon>Mycosphaerellales</taxon>
        <taxon>Mycosphaerellaceae</taxon>
        <taxon>Zasmidium</taxon>
    </lineage>
</organism>
<dbReference type="Proteomes" id="UP000799537">
    <property type="component" value="Unassembled WGS sequence"/>
</dbReference>
<evidence type="ECO:0000313" key="3">
    <source>
        <dbReference type="Proteomes" id="UP000799537"/>
    </source>
</evidence>
<accession>A0A6A6BZG5</accession>
<dbReference type="GeneID" id="54562730"/>
<sequence>MNYYESEDDDDDEEVVEGFVKADVGVVDGEGYSEEGNGEMEDRDTKPDDDARFEEEDAGPPRRMWKPIHGKINIQPPSGDPEETELEEKVGMEAMRRIAKRKLKDLVESARK</sequence>
<evidence type="ECO:0000313" key="2">
    <source>
        <dbReference type="EMBL" id="KAF2160125.1"/>
    </source>
</evidence>
<dbReference type="EMBL" id="ML993629">
    <property type="protein sequence ID" value="KAF2160125.1"/>
    <property type="molecule type" value="Genomic_DNA"/>
</dbReference>
<evidence type="ECO:0000256" key="1">
    <source>
        <dbReference type="SAM" id="MobiDB-lite"/>
    </source>
</evidence>
<feature type="region of interest" description="Disordered" evidence="1">
    <location>
        <begin position="26"/>
        <end position="87"/>
    </location>
</feature>
<proteinExistence type="predicted"/>
<reference evidence="2" key="1">
    <citation type="journal article" date="2020" name="Stud. Mycol.">
        <title>101 Dothideomycetes genomes: a test case for predicting lifestyles and emergence of pathogens.</title>
        <authorList>
            <person name="Haridas S."/>
            <person name="Albert R."/>
            <person name="Binder M."/>
            <person name="Bloem J."/>
            <person name="Labutti K."/>
            <person name="Salamov A."/>
            <person name="Andreopoulos B."/>
            <person name="Baker S."/>
            <person name="Barry K."/>
            <person name="Bills G."/>
            <person name="Bluhm B."/>
            <person name="Cannon C."/>
            <person name="Castanera R."/>
            <person name="Culley D."/>
            <person name="Daum C."/>
            <person name="Ezra D."/>
            <person name="Gonzalez J."/>
            <person name="Henrissat B."/>
            <person name="Kuo A."/>
            <person name="Liang C."/>
            <person name="Lipzen A."/>
            <person name="Lutzoni F."/>
            <person name="Magnuson J."/>
            <person name="Mondo S."/>
            <person name="Nolan M."/>
            <person name="Ohm R."/>
            <person name="Pangilinan J."/>
            <person name="Park H.-J."/>
            <person name="Ramirez L."/>
            <person name="Alfaro M."/>
            <person name="Sun H."/>
            <person name="Tritt A."/>
            <person name="Yoshinaga Y."/>
            <person name="Zwiers L.-H."/>
            <person name="Turgeon B."/>
            <person name="Goodwin S."/>
            <person name="Spatafora J."/>
            <person name="Crous P."/>
            <person name="Grigoriev I."/>
        </authorList>
    </citation>
    <scope>NUCLEOTIDE SEQUENCE</scope>
    <source>
        <strain evidence="2">ATCC 36951</strain>
    </source>
</reference>
<dbReference type="AlphaFoldDB" id="A0A6A6BZG5"/>
<gene>
    <name evidence="2" type="ORF">M409DRAFT_29421</name>
</gene>
<name>A0A6A6BZG5_ZASCE</name>
<keyword evidence="3" id="KW-1185">Reference proteome</keyword>
<protein>
    <submittedName>
        <fullName evidence="2">Uncharacterized protein</fullName>
    </submittedName>
</protein>